<sequence>MTRWMTPPMIVTSLQSRSLVEARYLKWLGPTFEIYDRVLRRALSAKLNAAAYGGRQLPPVYLDFTDKDLSILSSDARYLIVEKTVSSELMESVLSRQFDTKHANYSSHSSAKIAIGSQVY</sequence>
<protein>
    <submittedName>
        <fullName evidence="1">Uncharacterized protein</fullName>
    </submittedName>
</protein>
<evidence type="ECO:0000313" key="1">
    <source>
        <dbReference type="EMBL" id="RMV77104.1"/>
    </source>
</evidence>
<evidence type="ECO:0000313" key="2">
    <source>
        <dbReference type="Proteomes" id="UP000269872"/>
    </source>
</evidence>
<organism evidence="1 2">
    <name type="scientific">Pseudomonas caricapapayae</name>
    <dbReference type="NCBI Taxonomy" id="46678"/>
    <lineage>
        <taxon>Bacteria</taxon>
        <taxon>Pseudomonadati</taxon>
        <taxon>Pseudomonadota</taxon>
        <taxon>Gammaproteobacteria</taxon>
        <taxon>Pseudomonadales</taxon>
        <taxon>Pseudomonadaceae</taxon>
        <taxon>Pseudomonas</taxon>
    </lineage>
</organism>
<reference evidence="1 2" key="1">
    <citation type="submission" date="2018-08" db="EMBL/GenBank/DDBJ databases">
        <title>Recombination of ecologically and evolutionarily significant loci maintains genetic cohesion in the Pseudomonas syringae species complex.</title>
        <authorList>
            <person name="Dillon M."/>
            <person name="Thakur S."/>
            <person name="Almeida R.N.D."/>
            <person name="Weir B.S."/>
            <person name="Guttman D.S."/>
        </authorList>
    </citation>
    <scope>NUCLEOTIDE SEQUENCE [LARGE SCALE GENOMIC DNA]</scope>
    <source>
        <strain evidence="1 2">ICMP 7496</strain>
    </source>
</reference>
<gene>
    <name evidence="1" type="ORF">ALP05_200115</name>
</gene>
<accession>A0A3M6FB16</accession>
<proteinExistence type="predicted"/>
<dbReference type="Proteomes" id="UP000269872">
    <property type="component" value="Unassembled WGS sequence"/>
</dbReference>
<dbReference type="AlphaFoldDB" id="A0A3M6FB16"/>
<dbReference type="EMBL" id="RBUY01000055">
    <property type="protein sequence ID" value="RMV77104.1"/>
    <property type="molecule type" value="Genomic_DNA"/>
</dbReference>
<comment type="caution">
    <text evidence="1">The sequence shown here is derived from an EMBL/GenBank/DDBJ whole genome shotgun (WGS) entry which is preliminary data.</text>
</comment>
<name>A0A3M6FB16_9PSED</name>